<organism evidence="2 3">
    <name type="scientific">Paeniglutamicibacter gangotriensis</name>
    <dbReference type="NCBI Taxonomy" id="254787"/>
    <lineage>
        <taxon>Bacteria</taxon>
        <taxon>Bacillati</taxon>
        <taxon>Actinomycetota</taxon>
        <taxon>Actinomycetes</taxon>
        <taxon>Micrococcales</taxon>
        <taxon>Micrococcaceae</taxon>
        <taxon>Paeniglutamicibacter</taxon>
    </lineage>
</organism>
<proteinExistence type="predicted"/>
<dbReference type="Proteomes" id="UP000323856">
    <property type="component" value="Unassembled WGS sequence"/>
</dbReference>
<protein>
    <recommendedName>
        <fullName evidence="1">Putative endonuclease Z1 domain-containing protein</fullName>
    </recommendedName>
</protein>
<name>A0A5B0E6B8_9MICC</name>
<evidence type="ECO:0000313" key="3">
    <source>
        <dbReference type="Proteomes" id="UP000323856"/>
    </source>
</evidence>
<accession>A0A5B0E6B8</accession>
<comment type="caution">
    <text evidence="2">The sequence shown here is derived from an EMBL/GenBank/DDBJ whole genome shotgun (WGS) entry which is preliminary data.</text>
</comment>
<sequence length="952" mass="105553">MPVLDLTNVANELDVIRRMVTARHNIVDVEGDHSDLTEDDIRQSVQTLKPFAPTATAAQFEVVVRTLCEEWGIIDLGDAEPDDGGTVEADHEEWLEKALLEGNVKWRRWSAYKKLLRHQGRSPQVVNDLDDATTRILDLAGNPREESIWIRKGLAIGDVQSGKTQTFLAVANKAADAGYKVIIVLAGNTEYLRKQTQERVDSDFIGRDGSKLLKKVNSSASTSNRMGIGLLDKTLHANGMTTPFYDYLQLKNEGHNLALVSKDSEHPYIFVVKKNSFVLDAVDQWSKNQADGAGIVDAAALIIDDESDYASVDTSVDGSDPTKINSAIRRILSRYARSSYLAVTATPFANIFINHEGYGDVGKKPKKGKTSVGPEAETLETKDLFPEDYIHALKAPKNYVGLKRTFGTHDEPVIDGLHDNSDCESTIPLKHAKDREIEELPESLVDAIDTYVLANAVFDLRGRAKEARSMIINVSKFTEVQNRLADLVQDYLARIQDALEAFGGIEVIGQHGQSLARLKSVFEEEFPECDSTWDEVLATLPDSASPIRVKVYNSKPNRLGEDEAFEAGVPSRQIAIGGDLLSRGLTLNNLLTSYFYRSPMAADTLMQMARWFGYRDGYFDLVRLWIPSEKRGDYRFIEQAVRQLKRQIKTMSEQGLTPFDFGLAVQQHPESLLITARNKSRNATSAPRTIDLTNYRLETTKVPTDVETLQSNERAAAQFVSAMELSDGEISELTSIIRGVDKKHIASFLDEYKFSAAERLFDSEALAALVRGSSSDTYTHWDVVFIAGQKGNERWLLPTGMEMPRLVKRLLSPRDGYFAVSGKGSRLAGSQDLRHVLSAENLAAMKSVDGKLPSNEEFYYQHLDRPALLIYALEPDKVVAPKRGSSPAKMEPIDGVTSVVAVKLALPRAKKLDTGDGRDGVAIYLHNSVAARAWKAQYAALEGDESKEMSSV</sequence>
<dbReference type="Pfam" id="PF10593">
    <property type="entry name" value="Z1"/>
    <property type="match status" value="1"/>
</dbReference>
<gene>
    <name evidence="2" type="ORF">FQ154_16060</name>
</gene>
<reference evidence="2 3" key="1">
    <citation type="submission" date="2019-07" db="EMBL/GenBank/DDBJ databases">
        <title>Analysis of the biochemical properties, biological activity and biotechnological potential of siderophores and biosurfactants produced by Antarctic psychrotolerant bacteria.</title>
        <authorList>
            <person name="Styczynski M."/>
            <person name="Krucon T."/>
            <person name="Decewicz P."/>
            <person name="Dziewit L."/>
        </authorList>
    </citation>
    <scope>NUCLEOTIDE SEQUENCE [LARGE SCALE GENOMIC DNA]</scope>
    <source>
        <strain evidence="2 3">ANT_H27</strain>
    </source>
</reference>
<dbReference type="OrthoDB" id="436461at2"/>
<feature type="domain" description="Putative endonuclease Z1" evidence="1">
    <location>
        <begin position="443"/>
        <end position="672"/>
    </location>
</feature>
<evidence type="ECO:0000259" key="1">
    <source>
        <dbReference type="Pfam" id="PF10593"/>
    </source>
</evidence>
<dbReference type="RefSeq" id="WP_149620513.1">
    <property type="nucleotide sequence ID" value="NZ_VOBL01000020.1"/>
</dbReference>
<dbReference type="InterPro" id="IPR018310">
    <property type="entry name" value="Put_endonuclease_Z1-dom"/>
</dbReference>
<dbReference type="EMBL" id="VOBL01000020">
    <property type="protein sequence ID" value="KAA0974156.1"/>
    <property type="molecule type" value="Genomic_DNA"/>
</dbReference>
<evidence type="ECO:0000313" key="2">
    <source>
        <dbReference type="EMBL" id="KAA0974156.1"/>
    </source>
</evidence>
<dbReference type="AlphaFoldDB" id="A0A5B0E6B8"/>